<protein>
    <recommendedName>
        <fullName evidence="5">Disease resistance N-terminal domain-containing protein</fullName>
    </recommendedName>
</protein>
<dbReference type="GO" id="GO:0005524">
    <property type="term" value="F:ATP binding"/>
    <property type="evidence" value="ECO:0007669"/>
    <property type="project" value="UniProtKB-KW"/>
</dbReference>
<evidence type="ECO:0000313" key="6">
    <source>
        <dbReference type="EMBL" id="CAK9169923.1"/>
    </source>
</evidence>
<gene>
    <name evidence="6" type="ORF">ILEXP_LOCUS39409</name>
    <name evidence="7" type="ORF">ILEXP_LOCUS46471</name>
</gene>
<evidence type="ECO:0000256" key="1">
    <source>
        <dbReference type="ARBA" id="ARBA00022737"/>
    </source>
</evidence>
<sequence>MPAILIDFLLENLKELLISGRADSILVEKNLVEYLFEELNFIQDFLKNSEDQYNEHSEVESLVKTIRFVASRALEHLDSLLVSDLEKKDERIDEHFTHGCGYGYGFDYFSWIRSFVQEIKHIKGKVMALYDKKFPLPSSASGRQRNFITFKQDNEKPLRHSMDV</sequence>
<evidence type="ECO:0000256" key="3">
    <source>
        <dbReference type="ARBA" id="ARBA00022821"/>
    </source>
</evidence>
<evidence type="ECO:0000313" key="7">
    <source>
        <dbReference type="EMBL" id="CAK9176614.1"/>
    </source>
</evidence>
<accession>A0ABC8TL41</accession>
<feature type="domain" description="Disease resistance N-terminal" evidence="5">
    <location>
        <begin position="6"/>
        <end position="91"/>
    </location>
</feature>
<evidence type="ECO:0000259" key="5">
    <source>
        <dbReference type="Pfam" id="PF18052"/>
    </source>
</evidence>
<dbReference type="Proteomes" id="UP001642360">
    <property type="component" value="Unassembled WGS sequence"/>
</dbReference>
<keyword evidence="4" id="KW-0067">ATP-binding</keyword>
<proteinExistence type="predicted"/>
<keyword evidence="1" id="KW-0677">Repeat</keyword>
<dbReference type="Gene3D" id="1.20.5.4130">
    <property type="match status" value="1"/>
</dbReference>
<dbReference type="AlphaFoldDB" id="A0ABC8TL41"/>
<evidence type="ECO:0000256" key="4">
    <source>
        <dbReference type="ARBA" id="ARBA00022840"/>
    </source>
</evidence>
<dbReference type="InterPro" id="IPR038005">
    <property type="entry name" value="RX-like_CC"/>
</dbReference>
<dbReference type="GO" id="GO:0006952">
    <property type="term" value="P:defense response"/>
    <property type="evidence" value="ECO:0007669"/>
    <property type="project" value="UniProtKB-KW"/>
</dbReference>
<evidence type="ECO:0000313" key="8">
    <source>
        <dbReference type="Proteomes" id="UP001642360"/>
    </source>
</evidence>
<organism evidence="6 8">
    <name type="scientific">Ilex paraguariensis</name>
    <name type="common">yerba mate</name>
    <dbReference type="NCBI Taxonomy" id="185542"/>
    <lineage>
        <taxon>Eukaryota</taxon>
        <taxon>Viridiplantae</taxon>
        <taxon>Streptophyta</taxon>
        <taxon>Embryophyta</taxon>
        <taxon>Tracheophyta</taxon>
        <taxon>Spermatophyta</taxon>
        <taxon>Magnoliopsida</taxon>
        <taxon>eudicotyledons</taxon>
        <taxon>Gunneridae</taxon>
        <taxon>Pentapetalae</taxon>
        <taxon>asterids</taxon>
        <taxon>campanulids</taxon>
        <taxon>Aquifoliales</taxon>
        <taxon>Aquifoliaceae</taxon>
        <taxon>Ilex</taxon>
    </lineage>
</organism>
<name>A0ABC8TL41_9AQUA</name>
<dbReference type="InterPro" id="IPR041118">
    <property type="entry name" value="Rx_N"/>
</dbReference>
<dbReference type="CDD" id="cd14798">
    <property type="entry name" value="RX-CC_like"/>
    <property type="match status" value="1"/>
</dbReference>
<dbReference type="EMBL" id="CAUOFW020005396">
    <property type="protein sequence ID" value="CAK9169923.1"/>
    <property type="molecule type" value="Genomic_DNA"/>
</dbReference>
<dbReference type="EMBL" id="CAUOFW020006858">
    <property type="protein sequence ID" value="CAK9176614.1"/>
    <property type="molecule type" value="Genomic_DNA"/>
</dbReference>
<keyword evidence="3" id="KW-0611">Plant defense</keyword>
<evidence type="ECO:0000256" key="2">
    <source>
        <dbReference type="ARBA" id="ARBA00022741"/>
    </source>
</evidence>
<keyword evidence="8" id="KW-1185">Reference proteome</keyword>
<reference evidence="6 8" key="1">
    <citation type="submission" date="2024-02" db="EMBL/GenBank/DDBJ databases">
        <authorList>
            <person name="Vignale AGUSTIN F."/>
            <person name="Sosa J E."/>
            <person name="Modenutti C."/>
        </authorList>
    </citation>
    <scope>NUCLEOTIDE SEQUENCE [LARGE SCALE GENOMIC DNA]</scope>
</reference>
<dbReference type="Pfam" id="PF18052">
    <property type="entry name" value="Rx_N"/>
    <property type="match status" value="1"/>
</dbReference>
<comment type="caution">
    <text evidence="6">The sequence shown here is derived from an EMBL/GenBank/DDBJ whole genome shotgun (WGS) entry which is preliminary data.</text>
</comment>
<keyword evidence="2" id="KW-0547">Nucleotide-binding</keyword>